<keyword evidence="10" id="KW-0482">Metalloprotease</keyword>
<evidence type="ECO:0000259" key="13">
    <source>
        <dbReference type="Pfam" id="PF02163"/>
    </source>
</evidence>
<sequence length="288" mass="33944">MINSLKNSVQLIHLHPILWIFFVISFLTGSFTELAIIFSLVFLHELGHYIAASSFKWRISAIILWAFGGVMKTDEHGTRPVREEVIVILAGPMVQVFIFGFLYSAFSFGMIPDYYYGLILYYNTIILLFNLLPIWPLDGGKLVFLALTTFLTFKKAYYVTIISSLVICALIILAQLLFFPFTLSSFLIWLFLIHENRKEWKYRFYVFIRFLLKRYESGHFVRAIQPIYASPQDSFLDVLARFHREKKHTIYIEYPDRERISVEDNECLDFYFNERPYRKTIGEAFTGY</sequence>
<protein>
    <submittedName>
        <fullName evidence="14">Stage IV sporulation protein FB</fullName>
    </submittedName>
</protein>
<dbReference type="GO" id="GO:0008237">
    <property type="term" value="F:metallopeptidase activity"/>
    <property type="evidence" value="ECO:0007669"/>
    <property type="project" value="UniProtKB-KW"/>
</dbReference>
<evidence type="ECO:0000256" key="12">
    <source>
        <dbReference type="SAM" id="Phobius"/>
    </source>
</evidence>
<dbReference type="GO" id="GO:0016020">
    <property type="term" value="C:membrane"/>
    <property type="evidence" value="ECO:0007669"/>
    <property type="project" value="UniProtKB-SubCell"/>
</dbReference>
<comment type="cofactor">
    <cofactor evidence="1">
        <name>Zn(2+)</name>
        <dbReference type="ChEBI" id="CHEBI:29105"/>
    </cofactor>
</comment>
<keyword evidence="9 12" id="KW-1133">Transmembrane helix</keyword>
<evidence type="ECO:0000256" key="9">
    <source>
        <dbReference type="ARBA" id="ARBA00022989"/>
    </source>
</evidence>
<evidence type="ECO:0000256" key="10">
    <source>
        <dbReference type="ARBA" id="ARBA00023049"/>
    </source>
</evidence>
<evidence type="ECO:0000313" key="14">
    <source>
        <dbReference type="EMBL" id="CEI83891.1"/>
    </source>
</evidence>
<evidence type="ECO:0000256" key="6">
    <source>
        <dbReference type="ARBA" id="ARBA00022723"/>
    </source>
</evidence>
<name>A0A0A1MYR1_9BACI</name>
<feature type="domain" description="Peptidase M50" evidence="13">
    <location>
        <begin position="34"/>
        <end position="106"/>
    </location>
</feature>
<dbReference type="GO" id="GO:0046872">
    <property type="term" value="F:metal ion binding"/>
    <property type="evidence" value="ECO:0007669"/>
    <property type="project" value="UniProtKB-KW"/>
</dbReference>
<dbReference type="PANTHER" id="PTHR39188">
    <property type="entry name" value="MEMBRANE-ASSOCIATED ZINC METALLOPROTEASE M50B"/>
    <property type="match status" value="1"/>
</dbReference>
<evidence type="ECO:0000256" key="2">
    <source>
        <dbReference type="ARBA" id="ARBA00004141"/>
    </source>
</evidence>
<keyword evidence="4" id="KW-0645">Protease</keyword>
<accession>A0A0A1MYR1</accession>
<dbReference type="RefSeq" id="WP_052485080.1">
    <property type="nucleotide sequence ID" value="NZ_CAXOIH010000007.1"/>
</dbReference>
<organism evidence="14 15">
    <name type="scientific">Oceanobacillus oncorhynchi</name>
    <dbReference type="NCBI Taxonomy" id="545501"/>
    <lineage>
        <taxon>Bacteria</taxon>
        <taxon>Bacillati</taxon>
        <taxon>Bacillota</taxon>
        <taxon>Bacilli</taxon>
        <taxon>Bacillales</taxon>
        <taxon>Bacillaceae</taxon>
        <taxon>Oceanobacillus</taxon>
    </lineage>
</organism>
<reference evidence="14 15" key="1">
    <citation type="submission" date="2014-11" db="EMBL/GenBank/DDBJ databases">
        <authorList>
            <person name="Urmite Genomes Urmite Genomes"/>
        </authorList>
    </citation>
    <scope>NUCLEOTIDE SEQUENCE [LARGE SCALE GENOMIC DNA]</scope>
    <source>
        <strain evidence="14 15">Oc5</strain>
    </source>
</reference>
<feature type="transmembrane region" description="Helical" evidence="12">
    <location>
        <begin position="118"/>
        <end position="137"/>
    </location>
</feature>
<dbReference type="PANTHER" id="PTHR39188:SF3">
    <property type="entry name" value="STAGE IV SPORULATION PROTEIN FB"/>
    <property type="match status" value="1"/>
</dbReference>
<feature type="transmembrane region" description="Helical" evidence="12">
    <location>
        <begin position="55"/>
        <end position="73"/>
    </location>
</feature>
<dbReference type="GO" id="GO:0006508">
    <property type="term" value="P:proteolysis"/>
    <property type="evidence" value="ECO:0007669"/>
    <property type="project" value="UniProtKB-KW"/>
</dbReference>
<feature type="domain" description="Peptidase M50" evidence="13">
    <location>
        <begin position="115"/>
        <end position="164"/>
    </location>
</feature>
<keyword evidence="8" id="KW-0862">Zinc</keyword>
<keyword evidence="6" id="KW-0479">Metal-binding</keyword>
<comment type="subcellular location">
    <subcellularLocation>
        <location evidence="2">Membrane</location>
        <topology evidence="2">Multi-pass membrane protein</topology>
    </subcellularLocation>
</comment>
<dbReference type="AlphaFoldDB" id="A0A0A1MYR1"/>
<evidence type="ECO:0000256" key="1">
    <source>
        <dbReference type="ARBA" id="ARBA00001947"/>
    </source>
</evidence>
<evidence type="ECO:0000256" key="4">
    <source>
        <dbReference type="ARBA" id="ARBA00022670"/>
    </source>
</evidence>
<keyword evidence="11 12" id="KW-0472">Membrane</keyword>
<evidence type="ECO:0000256" key="11">
    <source>
        <dbReference type="ARBA" id="ARBA00023136"/>
    </source>
</evidence>
<comment type="similarity">
    <text evidence="3">Belongs to the peptidase M50B family.</text>
</comment>
<dbReference type="CDD" id="cd06161">
    <property type="entry name" value="S2P-M50_SpoIVFB"/>
    <property type="match status" value="1"/>
</dbReference>
<dbReference type="Pfam" id="PF02163">
    <property type="entry name" value="Peptidase_M50"/>
    <property type="match status" value="2"/>
</dbReference>
<evidence type="ECO:0000256" key="3">
    <source>
        <dbReference type="ARBA" id="ARBA00007931"/>
    </source>
</evidence>
<keyword evidence="5 12" id="KW-0812">Transmembrane</keyword>
<dbReference type="STRING" id="545501.BN997_03816"/>
<evidence type="ECO:0000256" key="5">
    <source>
        <dbReference type="ARBA" id="ARBA00022692"/>
    </source>
</evidence>
<dbReference type="InterPro" id="IPR008915">
    <property type="entry name" value="Peptidase_M50"/>
</dbReference>
<gene>
    <name evidence="14" type="primary">spoIVFB</name>
    <name evidence="14" type="ORF">BN997_03816</name>
</gene>
<feature type="transmembrane region" description="Helical" evidence="12">
    <location>
        <begin position="85"/>
        <end position="106"/>
    </location>
</feature>
<dbReference type="EMBL" id="CDGG01000001">
    <property type="protein sequence ID" value="CEI83891.1"/>
    <property type="molecule type" value="Genomic_DNA"/>
</dbReference>
<evidence type="ECO:0000256" key="8">
    <source>
        <dbReference type="ARBA" id="ARBA00022833"/>
    </source>
</evidence>
<proteinExistence type="inferred from homology"/>
<keyword evidence="15" id="KW-1185">Reference proteome</keyword>
<keyword evidence="7" id="KW-0378">Hydrolase</keyword>
<dbReference type="Proteomes" id="UP000040453">
    <property type="component" value="Unassembled WGS sequence"/>
</dbReference>
<evidence type="ECO:0000256" key="7">
    <source>
        <dbReference type="ARBA" id="ARBA00022801"/>
    </source>
</evidence>
<evidence type="ECO:0000313" key="15">
    <source>
        <dbReference type="Proteomes" id="UP000040453"/>
    </source>
</evidence>
<feature type="transmembrane region" description="Helical" evidence="12">
    <location>
        <begin position="157"/>
        <end position="190"/>
    </location>
</feature>
<feature type="transmembrane region" description="Helical" evidence="12">
    <location>
        <begin position="17"/>
        <end position="43"/>
    </location>
</feature>